<keyword evidence="4" id="KW-1003">Cell membrane</keyword>
<protein>
    <submittedName>
        <fullName evidence="10">Amino acid ABC transporter ATP-binding protein</fullName>
    </submittedName>
</protein>
<evidence type="ECO:0000259" key="9">
    <source>
        <dbReference type="PROSITE" id="PS50893"/>
    </source>
</evidence>
<dbReference type="EMBL" id="JAMYQB010000003">
    <property type="protein sequence ID" value="MER9403482.1"/>
    <property type="molecule type" value="Genomic_DNA"/>
</dbReference>
<dbReference type="Gene3D" id="3.40.50.300">
    <property type="entry name" value="P-loop containing nucleotide triphosphate hydrolases"/>
    <property type="match status" value="1"/>
</dbReference>
<dbReference type="InterPro" id="IPR030679">
    <property type="entry name" value="ABC_ATPase_HisP-typ"/>
</dbReference>
<evidence type="ECO:0000256" key="3">
    <source>
        <dbReference type="ARBA" id="ARBA00022448"/>
    </source>
</evidence>
<evidence type="ECO:0000313" key="11">
    <source>
        <dbReference type="Proteomes" id="UP001433071"/>
    </source>
</evidence>
<dbReference type="InterPro" id="IPR027417">
    <property type="entry name" value="P-loop_NTPase"/>
</dbReference>
<evidence type="ECO:0000256" key="7">
    <source>
        <dbReference type="ARBA" id="ARBA00022970"/>
    </source>
</evidence>
<comment type="similarity">
    <text evidence="2">Belongs to the ABC transporter superfamily.</text>
</comment>
<dbReference type="PROSITE" id="PS50893">
    <property type="entry name" value="ABC_TRANSPORTER_2"/>
    <property type="match status" value="1"/>
</dbReference>
<dbReference type="Pfam" id="PF00005">
    <property type="entry name" value="ABC_tran"/>
    <property type="match status" value="1"/>
</dbReference>
<dbReference type="PANTHER" id="PTHR43166:SF9">
    <property type="entry name" value="GLUTAMATE_ASPARTATE IMPORT ATP-BINDING PROTEIN GLTL"/>
    <property type="match status" value="1"/>
</dbReference>
<evidence type="ECO:0000256" key="1">
    <source>
        <dbReference type="ARBA" id="ARBA00004202"/>
    </source>
</evidence>
<keyword evidence="6 10" id="KW-0067">ATP-binding</keyword>
<keyword evidence="3" id="KW-0813">Transport</keyword>
<dbReference type="Proteomes" id="UP001433071">
    <property type="component" value="Unassembled WGS sequence"/>
</dbReference>
<comment type="subcellular location">
    <subcellularLocation>
        <location evidence="1">Cell membrane</location>
        <topology evidence="1">Peripheral membrane protein</topology>
    </subcellularLocation>
</comment>
<keyword evidence="7" id="KW-0029">Amino-acid transport</keyword>
<dbReference type="InterPro" id="IPR003439">
    <property type="entry name" value="ABC_transporter-like_ATP-bd"/>
</dbReference>
<dbReference type="SUPFAM" id="SSF52540">
    <property type="entry name" value="P-loop containing nucleoside triphosphate hydrolases"/>
    <property type="match status" value="1"/>
</dbReference>
<dbReference type="InterPro" id="IPR017871">
    <property type="entry name" value="ABC_transporter-like_CS"/>
</dbReference>
<dbReference type="PIRSF" id="PIRSF039085">
    <property type="entry name" value="ABC_ATPase_HisP"/>
    <property type="match status" value="1"/>
</dbReference>
<evidence type="ECO:0000256" key="2">
    <source>
        <dbReference type="ARBA" id="ARBA00005417"/>
    </source>
</evidence>
<gene>
    <name evidence="10" type="ORF">NKI36_05395</name>
</gene>
<dbReference type="RefSeq" id="WP_352556623.1">
    <property type="nucleotide sequence ID" value="NZ_JAMYQB010000003.1"/>
</dbReference>
<sequence length="264" mass="28356">MATSSNDNPALLDIAGVSKAFGSVEVLRSVSLKVEKGEVVTVIGPSGSGKTTLLRCVNFLESYDSGSIRIDGKEVGFREAGARQRRSERDLAAMRAETGMVFQSFNLFPHLTAAGNIMLGLIKVRGKSKAEARQIAEHWLGRVGLAHKADSLPAELSGGQQQRVGIARAVAMEPKILLLDEITSALDPELVGEVLAVVRSLAEDGMTMVMVTHEMAFARDASSRIVFMADGGVSAVGPPKEILAQETTNERLRTFLARFRASQF</sequence>
<organism evidence="10 11">
    <name type="scientific">Mesorhizobium caraganae</name>
    <dbReference type="NCBI Taxonomy" id="483206"/>
    <lineage>
        <taxon>Bacteria</taxon>
        <taxon>Pseudomonadati</taxon>
        <taxon>Pseudomonadota</taxon>
        <taxon>Alphaproteobacteria</taxon>
        <taxon>Hyphomicrobiales</taxon>
        <taxon>Phyllobacteriaceae</taxon>
        <taxon>Mesorhizobium</taxon>
    </lineage>
</organism>
<dbReference type="PANTHER" id="PTHR43166">
    <property type="entry name" value="AMINO ACID IMPORT ATP-BINDING PROTEIN"/>
    <property type="match status" value="1"/>
</dbReference>
<dbReference type="InterPro" id="IPR050086">
    <property type="entry name" value="MetN_ABC_transporter-like"/>
</dbReference>
<dbReference type="SMART" id="SM00382">
    <property type="entry name" value="AAA"/>
    <property type="match status" value="1"/>
</dbReference>
<dbReference type="CDD" id="cd03262">
    <property type="entry name" value="ABC_HisP_GlnQ"/>
    <property type="match status" value="1"/>
</dbReference>
<evidence type="ECO:0000256" key="4">
    <source>
        <dbReference type="ARBA" id="ARBA00022475"/>
    </source>
</evidence>
<evidence type="ECO:0000256" key="5">
    <source>
        <dbReference type="ARBA" id="ARBA00022741"/>
    </source>
</evidence>
<name>A0ABV1YUQ1_9HYPH</name>
<dbReference type="InterPro" id="IPR003593">
    <property type="entry name" value="AAA+_ATPase"/>
</dbReference>
<accession>A0ABV1YUQ1</accession>
<keyword evidence="11" id="KW-1185">Reference proteome</keyword>
<evidence type="ECO:0000313" key="10">
    <source>
        <dbReference type="EMBL" id="MER9403482.1"/>
    </source>
</evidence>
<dbReference type="PROSITE" id="PS00211">
    <property type="entry name" value="ABC_TRANSPORTER_1"/>
    <property type="match status" value="1"/>
</dbReference>
<proteinExistence type="inferred from homology"/>
<keyword evidence="5" id="KW-0547">Nucleotide-binding</keyword>
<keyword evidence="8" id="KW-0472">Membrane</keyword>
<dbReference type="GO" id="GO:0005524">
    <property type="term" value="F:ATP binding"/>
    <property type="evidence" value="ECO:0007669"/>
    <property type="project" value="UniProtKB-KW"/>
</dbReference>
<reference evidence="10 11" key="1">
    <citation type="journal article" date="2024" name="Proc. Natl. Acad. Sci. U.S.A.">
        <title>The evolutionary genomics of adaptation to stress in wild rhizobium bacteria.</title>
        <authorList>
            <person name="Kehlet-Delgado H."/>
            <person name="Montoya A.P."/>
            <person name="Jensen K.T."/>
            <person name="Wendlandt C.E."/>
            <person name="Dexheimer C."/>
            <person name="Roberts M."/>
            <person name="Torres Martinez L."/>
            <person name="Friesen M.L."/>
            <person name="Griffitts J.S."/>
            <person name="Porter S.S."/>
        </authorList>
    </citation>
    <scope>NUCLEOTIDE SEQUENCE [LARGE SCALE GENOMIC DNA]</scope>
    <source>
        <strain evidence="10 11">M0641</strain>
    </source>
</reference>
<evidence type="ECO:0000256" key="8">
    <source>
        <dbReference type="ARBA" id="ARBA00023136"/>
    </source>
</evidence>
<evidence type="ECO:0000256" key="6">
    <source>
        <dbReference type="ARBA" id="ARBA00022840"/>
    </source>
</evidence>
<feature type="domain" description="ABC transporter" evidence="9">
    <location>
        <begin position="12"/>
        <end position="255"/>
    </location>
</feature>
<comment type="caution">
    <text evidence="10">The sequence shown here is derived from an EMBL/GenBank/DDBJ whole genome shotgun (WGS) entry which is preliminary data.</text>
</comment>